<accession>A0A2I0AC63</accession>
<dbReference type="Pfam" id="PF13976">
    <property type="entry name" value="gag_pre-integrs"/>
    <property type="match status" value="1"/>
</dbReference>
<evidence type="ECO:0000313" key="4">
    <source>
        <dbReference type="Proteomes" id="UP000236161"/>
    </source>
</evidence>
<dbReference type="OrthoDB" id="778489at2759"/>
<dbReference type="InterPro" id="IPR054722">
    <property type="entry name" value="PolX-like_BBD"/>
</dbReference>
<dbReference type="EMBL" id="KZ451999">
    <property type="protein sequence ID" value="PKA53142.1"/>
    <property type="molecule type" value="Genomic_DNA"/>
</dbReference>
<sequence>MTGVKDIFKSLDESIKLQVCLGDSKQIKAEGKGIVSFKSKSGAEKLIHDVLYIPGLKHNLISVGQLVHKGYSIVFHDNKCIIKNMTSNALIMEISMTKNRMFPIRISVLEHVVVANIQVDSWLWHKRYGHLNFHGLKLLYEKKMVNGLLSIDIMNEVCEGCIYGKHQRSSFPVGKSWRARKPLQLNTADI</sequence>
<dbReference type="GO" id="GO:0016787">
    <property type="term" value="F:hydrolase activity"/>
    <property type="evidence" value="ECO:0007669"/>
    <property type="project" value="UniProtKB-KW"/>
</dbReference>
<gene>
    <name evidence="3" type="ORF">AXF42_Ash009872</name>
</gene>
<reference evidence="3 4" key="1">
    <citation type="journal article" date="2017" name="Nature">
        <title>The Apostasia genome and the evolution of orchids.</title>
        <authorList>
            <person name="Zhang G.Q."/>
            <person name="Liu K.W."/>
            <person name="Li Z."/>
            <person name="Lohaus R."/>
            <person name="Hsiao Y.Y."/>
            <person name="Niu S.C."/>
            <person name="Wang J.Y."/>
            <person name="Lin Y.C."/>
            <person name="Xu Q."/>
            <person name="Chen L.J."/>
            <person name="Yoshida K."/>
            <person name="Fujiwara S."/>
            <person name="Wang Z.W."/>
            <person name="Zhang Y.Q."/>
            <person name="Mitsuda N."/>
            <person name="Wang M."/>
            <person name="Liu G.H."/>
            <person name="Pecoraro L."/>
            <person name="Huang H.X."/>
            <person name="Xiao X.J."/>
            <person name="Lin M."/>
            <person name="Wu X.Y."/>
            <person name="Wu W.L."/>
            <person name="Chen Y.Y."/>
            <person name="Chang S.B."/>
            <person name="Sakamoto S."/>
            <person name="Ohme-Takagi M."/>
            <person name="Yagi M."/>
            <person name="Zeng S.J."/>
            <person name="Shen C.Y."/>
            <person name="Yeh C.M."/>
            <person name="Luo Y.B."/>
            <person name="Tsai W.C."/>
            <person name="Van de Peer Y."/>
            <person name="Liu Z.J."/>
        </authorList>
    </citation>
    <scope>NUCLEOTIDE SEQUENCE [LARGE SCALE GENOMIC DNA]</scope>
    <source>
        <strain evidence="4">cv. Shenzhen</strain>
        <tissue evidence="3">Stem</tissue>
    </source>
</reference>
<feature type="domain" description="Retrovirus-related Pol polyprotein from transposon TNT 1-94-like beta-barrel" evidence="2">
    <location>
        <begin position="1"/>
        <end position="71"/>
    </location>
</feature>
<protein>
    <submittedName>
        <fullName evidence="3">Retrovirus-related Pol polyprotein from transposon TNT 1-94</fullName>
        <ecNumber evidence="3">3.1.13.-</ecNumber>
    </submittedName>
</protein>
<evidence type="ECO:0000313" key="3">
    <source>
        <dbReference type="EMBL" id="PKA53142.1"/>
    </source>
</evidence>
<dbReference type="AlphaFoldDB" id="A0A2I0AC63"/>
<keyword evidence="4" id="KW-1185">Reference proteome</keyword>
<dbReference type="STRING" id="1088818.A0A2I0AC63"/>
<feature type="domain" description="GAG-pre-integrase" evidence="1">
    <location>
        <begin position="109"/>
        <end position="166"/>
    </location>
</feature>
<proteinExistence type="predicted"/>
<dbReference type="InterPro" id="IPR025724">
    <property type="entry name" value="GAG-pre-integrase_dom"/>
</dbReference>
<keyword evidence="3" id="KW-0378">Hydrolase</keyword>
<dbReference type="EC" id="3.1.13.-" evidence="3"/>
<name>A0A2I0AC63_9ASPA</name>
<evidence type="ECO:0000259" key="2">
    <source>
        <dbReference type="Pfam" id="PF22936"/>
    </source>
</evidence>
<evidence type="ECO:0000259" key="1">
    <source>
        <dbReference type="Pfam" id="PF13976"/>
    </source>
</evidence>
<dbReference type="Pfam" id="PF22936">
    <property type="entry name" value="Pol_BBD"/>
    <property type="match status" value="1"/>
</dbReference>
<organism evidence="3 4">
    <name type="scientific">Apostasia shenzhenica</name>
    <dbReference type="NCBI Taxonomy" id="1088818"/>
    <lineage>
        <taxon>Eukaryota</taxon>
        <taxon>Viridiplantae</taxon>
        <taxon>Streptophyta</taxon>
        <taxon>Embryophyta</taxon>
        <taxon>Tracheophyta</taxon>
        <taxon>Spermatophyta</taxon>
        <taxon>Magnoliopsida</taxon>
        <taxon>Liliopsida</taxon>
        <taxon>Asparagales</taxon>
        <taxon>Orchidaceae</taxon>
        <taxon>Apostasioideae</taxon>
        <taxon>Apostasia</taxon>
    </lineage>
</organism>
<dbReference type="Proteomes" id="UP000236161">
    <property type="component" value="Unassembled WGS sequence"/>
</dbReference>